<feature type="compositionally biased region" description="Polar residues" evidence="20">
    <location>
        <begin position="1842"/>
        <end position="1855"/>
    </location>
</feature>
<feature type="binding site" evidence="19">
    <location>
        <position position="1335"/>
    </location>
    <ligand>
        <name>ATP</name>
        <dbReference type="ChEBI" id="CHEBI:30616"/>
    </ligand>
</feature>
<comment type="subcellular location">
    <subcellularLocation>
        <location evidence="1">Membrane</location>
        <topology evidence="1">Single-pass membrane protein</topology>
    </subcellularLocation>
</comment>
<evidence type="ECO:0000256" key="7">
    <source>
        <dbReference type="ARBA" id="ARBA00022737"/>
    </source>
</evidence>
<dbReference type="SMART" id="SM00219">
    <property type="entry name" value="TyrKc"/>
    <property type="match status" value="1"/>
</dbReference>
<evidence type="ECO:0000256" key="10">
    <source>
        <dbReference type="ARBA" id="ARBA00022840"/>
    </source>
</evidence>
<evidence type="ECO:0000313" key="24">
    <source>
        <dbReference type="Proteomes" id="UP001283361"/>
    </source>
</evidence>
<evidence type="ECO:0000256" key="1">
    <source>
        <dbReference type="ARBA" id="ARBA00004167"/>
    </source>
</evidence>
<dbReference type="InterPro" id="IPR000719">
    <property type="entry name" value="Prot_kinase_dom"/>
</dbReference>
<dbReference type="Proteomes" id="UP001283361">
    <property type="component" value="Unassembled WGS sequence"/>
</dbReference>
<dbReference type="InterPro" id="IPR013783">
    <property type="entry name" value="Ig-like_fold"/>
</dbReference>
<sequence length="1942" mass="212276">MFSRDNTSPASVTSWLCPGLARLAFSVSLVLLPFSPLWRAGSAVYAQGTSVNMSEVNLGESVTRIVVDNNNVFVGGTNFVALLSTQLILLYRFRIGPVYEAEYCWPQSAPCDNTVRVLEIDYEKKLLLVCGSAYQGTCTLHQIVNIFDNYYCLNGQVMNSSSPQAVSQQPSPGVLAPVRAGDSPAFTQIENSPTGWMEEEAQDVPETVVLFLKKRRARVRSEAGASASTPCRAYPFGEPAFLEPTRPLRTSRDTGVGGFSTQHDFSSILLVAGVVNFPGNDTAKSGMARESPLPLSVREIMYFDLQYSISYAPGRDLDTPQGYQLAPRERLNPNFYLDYKLIFSQGKFTYLVFLQNSTCKDGKPCVETRIGRICHDSPTLSPYVDVEISCKHDGKVYHLLTSVVLGHVNIRQQRSHVLVVGFGARKKDAPGARRADARQGGAVCMFTLDKIDKEMEFAVEMCNRGVRPPLSVPPSWIKQGNSECLTDRPTPDDVCSSTPVNPYVQSLAERTTDAIMGFSDTGVASLWSYTPRQNNVQSDDKLLSQRMSLFILTLDGRISKITLTLKMKENKITASPNGIGISEFHKLDITLTNENGTWNGQPIPVGTTHDSTAFMYILIGTKVMYLSLDYCRQFHSCDECMSHNSLCKWCPAERACRGEDTTGPLCKTSESNICPPKLHLFRPVAVPYNGGSVLALYGSHIGLGEDEMNRVKVVVCDQECDNVTSASDKDNQITCILRGRCDDCPQSCKVKVSVERREKTFEVKNNFRLEYVTPEVTGFSPSYGPVSGHTTVTLSGRHLDSGNEAKVKVAGIDCEVSLKNRWNLYCQLLGESGAMLRCGSVELSIDNFHTFIPDAEFCLRKDPQIRKITPTQSIESGGITITIEGSNLDSATSAAMVLSLAGQDQSHNVVRRFTSLCTRLENETEVMTCLSPPIKDLLGLQAELSEKKSDLPPEVRHLTFQLQVDMDGRNVLENSTEASPRPFVVHKDPTIFRYTTNSDDAFIDIREPVVNIRGNNVPTWLPFSNIIVTIGNWTCPVIKVDKRLISCDAAEIAGHVLDLFFTEATPNVSDLTTSDPDGSLFTFFNVSEGESPTDGEMNSSLSTEVTRYSEGNFTMTTTYRSPTTPTVAPLRKERGSLVSDIKELSSSDQALLERDHETVPTTMTTISNFSIEFKVQIKIGSLKLDLGVITIGYDKSRTTTPSTSAPETEQEFQLRQVAGPIAAGALILLLIAAIVLGCQLVKTRRRTRKMEKMAPYYMGSISGSGPGSKELAIPTLKDILESIMEPSRRSEVDNLIIKLDRLNIGKSIGSGNFGCVYEGLLELEGGQPPQRVAVKTLQDDASQSLDLKSFVQEAVLMKDFRHPHVLGLVGLSERAGPTGCAPYVILPYMENGDLLTYVRDTHVTISLHDVIKFGADIASGMAYLSGLKFVHRDLAARNCMLDSLHRAKVADFGLCRDIYEKGYYTSDNRKKLPIRWMAVESIEHGAYSSKSDVWSFGVVLWELSCRGVTPYPGVDGWDVINYLRKRRLAPPFFCPDELYNIMMLCWAKDPDKRPDFPSLHADLLGLIGQTPSAMLPIAVRRRASEGFSPTPSPTSPGPAHFKLPEVVGPLGRRAMQMRKSNSDVEKGLDQPNNSPYKNIAAIEEDATKAAVEKTRLSASSVGDGNGAAGDSGVSRRSSVTVVVTGPPKAAIKNVSITIPTCFQHRDLSRSTAAEYITLVDNYEPAPKFSSSIKLKSRRSKKSGWDSDTKDRESVEKRNKKPPVAPRSSKTKSGASEPAAVNRNPSAASGYSTLVFDHRDGSRGSGGSGRMVGVSYGVKLEGNYFELETAGGRFSAVSDGVSGRQSGRSSLNTGSVASLIDNRSGRASSSPSASRASAASSRASTPGVLRSSHSPVPGSNGKKSSNIAKQLPVVEQLKTGSGRLHEESSVIDDEISSCFETDL</sequence>
<dbReference type="InterPro" id="IPR050122">
    <property type="entry name" value="RTK"/>
</dbReference>
<dbReference type="SMART" id="SM00429">
    <property type="entry name" value="IPT"/>
    <property type="match status" value="3"/>
</dbReference>
<reference evidence="23" key="1">
    <citation type="journal article" date="2023" name="G3 (Bethesda)">
        <title>A reference genome for the long-term kleptoplast-retaining sea slug Elysia crispata morphotype clarki.</title>
        <authorList>
            <person name="Eastman K.E."/>
            <person name="Pendleton A.L."/>
            <person name="Shaikh M.A."/>
            <person name="Suttiyut T."/>
            <person name="Ogas R."/>
            <person name="Tomko P."/>
            <person name="Gavelis G."/>
            <person name="Widhalm J.R."/>
            <person name="Wisecaver J.H."/>
        </authorList>
    </citation>
    <scope>NUCLEOTIDE SEQUENCE</scope>
    <source>
        <strain evidence="23">ECLA1</strain>
    </source>
</reference>
<evidence type="ECO:0000256" key="11">
    <source>
        <dbReference type="ARBA" id="ARBA00022843"/>
    </source>
</evidence>
<comment type="caution">
    <text evidence="18">Lacks conserved residue(s) required for the propagation of feature annotation.</text>
</comment>
<dbReference type="PANTHER" id="PTHR24416:SF564">
    <property type="entry name" value="MACROPHAGE-STIMULATING PROTEIN RECEPTOR"/>
    <property type="match status" value="1"/>
</dbReference>
<dbReference type="EMBL" id="JAWDGP010005767">
    <property type="protein sequence ID" value="KAK3752346.1"/>
    <property type="molecule type" value="Genomic_DNA"/>
</dbReference>
<keyword evidence="15" id="KW-0675">Receptor</keyword>
<evidence type="ECO:0000256" key="15">
    <source>
        <dbReference type="ARBA" id="ARBA00023170"/>
    </source>
</evidence>
<dbReference type="GO" id="GO:0005886">
    <property type="term" value="C:plasma membrane"/>
    <property type="evidence" value="ECO:0007669"/>
    <property type="project" value="TreeGrafter"/>
</dbReference>
<evidence type="ECO:0000256" key="16">
    <source>
        <dbReference type="ARBA" id="ARBA00023180"/>
    </source>
</evidence>
<evidence type="ECO:0000259" key="22">
    <source>
        <dbReference type="PROSITE" id="PS51004"/>
    </source>
</evidence>
<evidence type="ECO:0000256" key="9">
    <source>
        <dbReference type="ARBA" id="ARBA00022777"/>
    </source>
</evidence>
<dbReference type="Pfam" id="PF07714">
    <property type="entry name" value="PK_Tyr_Ser-Thr"/>
    <property type="match status" value="1"/>
</dbReference>
<dbReference type="InterPro" id="IPR017441">
    <property type="entry name" value="Protein_kinase_ATP_BS"/>
</dbReference>
<feature type="region of interest" description="Disordered" evidence="20">
    <location>
        <begin position="1583"/>
        <end position="1604"/>
    </location>
</feature>
<dbReference type="InterPro" id="IPR020635">
    <property type="entry name" value="Tyr_kinase_cat_dom"/>
</dbReference>
<proteinExistence type="predicted"/>
<evidence type="ECO:0000256" key="4">
    <source>
        <dbReference type="ARBA" id="ARBA00022679"/>
    </source>
</evidence>
<keyword evidence="7" id="KW-0677">Repeat</keyword>
<dbReference type="CDD" id="cd00603">
    <property type="entry name" value="IPT_PCSR"/>
    <property type="match status" value="1"/>
</dbReference>
<dbReference type="FunFam" id="1.10.510.10:FF:000554">
    <property type="entry name" value="Predicted protein"/>
    <property type="match status" value="1"/>
</dbReference>
<dbReference type="InterPro" id="IPR014756">
    <property type="entry name" value="Ig_E-set"/>
</dbReference>
<dbReference type="SUPFAM" id="SSF101912">
    <property type="entry name" value="Sema domain"/>
    <property type="match status" value="1"/>
</dbReference>
<evidence type="ECO:0000313" key="23">
    <source>
        <dbReference type="EMBL" id="KAK3752346.1"/>
    </source>
</evidence>
<keyword evidence="12" id="KW-1133">Transmembrane helix</keyword>
<protein>
    <recommendedName>
        <fullName evidence="2">receptor protein-tyrosine kinase</fullName>
        <ecNumber evidence="2">2.7.10.1</ecNumber>
    </recommendedName>
</protein>
<keyword evidence="10 19" id="KW-0067">ATP-binding</keyword>
<keyword evidence="9" id="KW-0418">Kinase</keyword>
<name>A0AAE0YNI1_9GAST</name>
<dbReference type="InterPro" id="IPR015943">
    <property type="entry name" value="WD40/YVTN_repeat-like_dom_sf"/>
</dbReference>
<evidence type="ECO:0000256" key="19">
    <source>
        <dbReference type="PROSITE-ProRule" id="PRU10141"/>
    </source>
</evidence>
<dbReference type="InterPro" id="IPR001627">
    <property type="entry name" value="Semap_dom"/>
</dbReference>
<dbReference type="InterPro" id="IPR008266">
    <property type="entry name" value="Tyr_kinase_AS"/>
</dbReference>
<dbReference type="EC" id="2.7.10.1" evidence="2"/>
<feature type="region of interest" description="Disordered" evidence="20">
    <location>
        <begin position="1834"/>
        <end position="1942"/>
    </location>
</feature>
<keyword evidence="4" id="KW-0808">Transferase</keyword>
<evidence type="ECO:0000256" key="20">
    <source>
        <dbReference type="SAM" id="MobiDB-lite"/>
    </source>
</evidence>
<keyword evidence="5" id="KW-0812">Transmembrane</keyword>
<evidence type="ECO:0000256" key="17">
    <source>
        <dbReference type="ARBA" id="ARBA00051243"/>
    </source>
</evidence>
<evidence type="ECO:0000256" key="8">
    <source>
        <dbReference type="ARBA" id="ARBA00022741"/>
    </source>
</evidence>
<keyword evidence="16" id="KW-0325">Glycoprotein</keyword>
<keyword evidence="11" id="KW-0832">Ubl conjugation</keyword>
<evidence type="ECO:0000256" key="3">
    <source>
        <dbReference type="ARBA" id="ARBA00022553"/>
    </source>
</evidence>
<gene>
    <name evidence="23" type="ORF">RRG08_044382</name>
</gene>
<keyword evidence="8 19" id="KW-0547">Nucleotide-binding</keyword>
<feature type="compositionally biased region" description="Acidic residues" evidence="20">
    <location>
        <begin position="1928"/>
        <end position="1942"/>
    </location>
</feature>
<dbReference type="PROSITE" id="PS00107">
    <property type="entry name" value="PROTEIN_KINASE_ATP"/>
    <property type="match status" value="1"/>
</dbReference>
<dbReference type="InterPro" id="IPR002909">
    <property type="entry name" value="IPT_dom"/>
</dbReference>
<evidence type="ECO:0000256" key="5">
    <source>
        <dbReference type="ARBA" id="ARBA00022692"/>
    </source>
</evidence>
<dbReference type="InterPro" id="IPR036352">
    <property type="entry name" value="Semap_dom_sf"/>
</dbReference>
<evidence type="ECO:0000259" key="21">
    <source>
        <dbReference type="PROSITE" id="PS50011"/>
    </source>
</evidence>
<dbReference type="SMART" id="SM00630">
    <property type="entry name" value="Sema"/>
    <property type="match status" value="1"/>
</dbReference>
<feature type="region of interest" description="Disordered" evidence="20">
    <location>
        <begin position="1729"/>
        <end position="1786"/>
    </location>
</feature>
<organism evidence="23 24">
    <name type="scientific">Elysia crispata</name>
    <name type="common">lettuce slug</name>
    <dbReference type="NCBI Taxonomy" id="231223"/>
    <lineage>
        <taxon>Eukaryota</taxon>
        <taxon>Metazoa</taxon>
        <taxon>Spiralia</taxon>
        <taxon>Lophotrochozoa</taxon>
        <taxon>Mollusca</taxon>
        <taxon>Gastropoda</taxon>
        <taxon>Heterobranchia</taxon>
        <taxon>Euthyneura</taxon>
        <taxon>Panpulmonata</taxon>
        <taxon>Sacoglossa</taxon>
        <taxon>Placobranchoidea</taxon>
        <taxon>Plakobranchidae</taxon>
        <taxon>Elysia</taxon>
    </lineage>
</organism>
<dbReference type="PROSITE" id="PS50011">
    <property type="entry name" value="PROTEIN_KINASE_DOM"/>
    <property type="match status" value="1"/>
</dbReference>
<accession>A0AAE0YNI1</accession>
<dbReference type="GO" id="GO:0016477">
    <property type="term" value="P:cell migration"/>
    <property type="evidence" value="ECO:0007669"/>
    <property type="project" value="TreeGrafter"/>
</dbReference>
<dbReference type="PROSITE" id="PS51004">
    <property type="entry name" value="SEMA"/>
    <property type="match status" value="1"/>
</dbReference>
<dbReference type="Pfam" id="PF01833">
    <property type="entry name" value="TIG"/>
    <property type="match status" value="2"/>
</dbReference>
<dbReference type="GO" id="GO:0005524">
    <property type="term" value="F:ATP binding"/>
    <property type="evidence" value="ECO:0007669"/>
    <property type="project" value="UniProtKB-UniRule"/>
</dbReference>
<keyword evidence="24" id="KW-1185">Reference proteome</keyword>
<comment type="caution">
    <text evidence="23">The sequence shown here is derived from an EMBL/GenBank/DDBJ whole genome shotgun (WGS) entry which is preliminary data.</text>
</comment>
<feature type="domain" description="Sema" evidence="22">
    <location>
        <begin position="29"/>
        <end position="628"/>
    </location>
</feature>
<dbReference type="InterPro" id="IPR011009">
    <property type="entry name" value="Kinase-like_dom_sf"/>
</dbReference>
<dbReference type="GO" id="GO:0004714">
    <property type="term" value="F:transmembrane receptor protein tyrosine kinase activity"/>
    <property type="evidence" value="ECO:0007669"/>
    <property type="project" value="UniProtKB-EC"/>
</dbReference>
<keyword evidence="14" id="KW-0829">Tyrosine-protein kinase</keyword>
<keyword evidence="6" id="KW-0732">Signal</keyword>
<dbReference type="PRINTS" id="PR00109">
    <property type="entry name" value="TYRKINASE"/>
</dbReference>
<evidence type="ECO:0000256" key="6">
    <source>
        <dbReference type="ARBA" id="ARBA00022729"/>
    </source>
</evidence>
<keyword evidence="3" id="KW-0597">Phosphoprotein</keyword>
<dbReference type="SUPFAM" id="SSF81296">
    <property type="entry name" value="E set domains"/>
    <property type="match status" value="2"/>
</dbReference>
<evidence type="ECO:0000256" key="12">
    <source>
        <dbReference type="ARBA" id="ARBA00022989"/>
    </source>
</evidence>
<feature type="compositionally biased region" description="Basic and acidic residues" evidence="20">
    <location>
        <begin position="1742"/>
        <end position="1756"/>
    </location>
</feature>
<evidence type="ECO:0000256" key="14">
    <source>
        <dbReference type="ARBA" id="ARBA00023137"/>
    </source>
</evidence>
<evidence type="ECO:0000256" key="18">
    <source>
        <dbReference type="PROSITE-ProRule" id="PRU00352"/>
    </source>
</evidence>
<dbReference type="GO" id="GO:0007169">
    <property type="term" value="P:cell surface receptor protein tyrosine kinase signaling pathway"/>
    <property type="evidence" value="ECO:0007669"/>
    <property type="project" value="TreeGrafter"/>
</dbReference>
<feature type="domain" description="Protein kinase" evidence="21">
    <location>
        <begin position="1302"/>
        <end position="1563"/>
    </location>
</feature>
<dbReference type="InterPro" id="IPR001245">
    <property type="entry name" value="Ser-Thr/Tyr_kinase_cat_dom"/>
</dbReference>
<dbReference type="Gene3D" id="1.10.510.10">
    <property type="entry name" value="Transferase(Phosphotransferase) domain 1"/>
    <property type="match status" value="1"/>
</dbReference>
<evidence type="ECO:0000256" key="2">
    <source>
        <dbReference type="ARBA" id="ARBA00011902"/>
    </source>
</evidence>
<dbReference type="Gene3D" id="3.30.200.20">
    <property type="entry name" value="Phosphorylase Kinase, domain 1"/>
    <property type="match status" value="1"/>
</dbReference>
<dbReference type="SUPFAM" id="SSF56112">
    <property type="entry name" value="Protein kinase-like (PK-like)"/>
    <property type="match status" value="1"/>
</dbReference>
<feature type="region of interest" description="Disordered" evidence="20">
    <location>
        <begin position="1657"/>
        <end position="1676"/>
    </location>
</feature>
<dbReference type="CDD" id="cd00192">
    <property type="entry name" value="PTKc"/>
    <property type="match status" value="1"/>
</dbReference>
<keyword evidence="13" id="KW-0472">Membrane</keyword>
<dbReference type="PANTHER" id="PTHR24416">
    <property type="entry name" value="TYROSINE-PROTEIN KINASE RECEPTOR"/>
    <property type="match status" value="1"/>
</dbReference>
<feature type="compositionally biased region" description="Low complexity" evidence="20">
    <location>
        <begin position="1864"/>
        <end position="1883"/>
    </location>
</feature>
<dbReference type="GO" id="GO:0043235">
    <property type="term" value="C:receptor complex"/>
    <property type="evidence" value="ECO:0007669"/>
    <property type="project" value="TreeGrafter"/>
</dbReference>
<comment type="catalytic activity">
    <reaction evidence="17">
        <text>L-tyrosyl-[protein] + ATP = O-phospho-L-tyrosyl-[protein] + ADP + H(+)</text>
        <dbReference type="Rhea" id="RHEA:10596"/>
        <dbReference type="Rhea" id="RHEA-COMP:10136"/>
        <dbReference type="Rhea" id="RHEA-COMP:20101"/>
        <dbReference type="ChEBI" id="CHEBI:15378"/>
        <dbReference type="ChEBI" id="CHEBI:30616"/>
        <dbReference type="ChEBI" id="CHEBI:46858"/>
        <dbReference type="ChEBI" id="CHEBI:61978"/>
        <dbReference type="ChEBI" id="CHEBI:456216"/>
        <dbReference type="EC" id="2.7.10.1"/>
    </reaction>
</comment>
<evidence type="ECO:0000256" key="13">
    <source>
        <dbReference type="ARBA" id="ARBA00023136"/>
    </source>
</evidence>
<dbReference type="PROSITE" id="PS00109">
    <property type="entry name" value="PROTEIN_KINASE_TYR"/>
    <property type="match status" value="1"/>
</dbReference>
<dbReference type="Gene3D" id="2.60.40.10">
    <property type="entry name" value="Immunoglobulins"/>
    <property type="match status" value="3"/>
</dbReference>
<dbReference type="Gene3D" id="2.130.10.10">
    <property type="entry name" value="YVTN repeat-like/Quinoprotein amine dehydrogenase"/>
    <property type="match status" value="2"/>
</dbReference>
<dbReference type="GO" id="GO:0007399">
    <property type="term" value="P:nervous system development"/>
    <property type="evidence" value="ECO:0007669"/>
    <property type="project" value="TreeGrafter"/>
</dbReference>